<dbReference type="Bgee" id="ENSLOCG00000010176">
    <property type="expression patterns" value="Expressed in brain and 6 other cell types or tissues"/>
</dbReference>
<dbReference type="GeneTree" id="ENSGT00940000156607"/>
<evidence type="ECO:0000256" key="5">
    <source>
        <dbReference type="ARBA" id="ARBA00022729"/>
    </source>
</evidence>
<evidence type="ECO:0000313" key="16">
    <source>
        <dbReference type="Ensembl" id="ENSLOCP00000012458.1"/>
    </source>
</evidence>
<dbReference type="InParanoid" id="W5MVP9"/>
<feature type="transmembrane region" description="Helical" evidence="14">
    <location>
        <begin position="696"/>
        <end position="719"/>
    </location>
</feature>
<evidence type="ECO:0000259" key="15">
    <source>
        <dbReference type="Pfam" id="PF00135"/>
    </source>
</evidence>
<dbReference type="SUPFAM" id="SSF53474">
    <property type="entry name" value="alpha/beta-Hydrolases"/>
    <property type="match status" value="1"/>
</dbReference>
<keyword evidence="17" id="KW-1185">Reference proteome</keyword>
<evidence type="ECO:0000256" key="2">
    <source>
        <dbReference type="ARBA" id="ARBA00005964"/>
    </source>
</evidence>
<evidence type="ECO:0000256" key="11">
    <source>
        <dbReference type="ARBA" id="ARBA00023180"/>
    </source>
</evidence>
<protein>
    <submittedName>
        <fullName evidence="16">Neuroligin 4 X-linked a</fullName>
    </submittedName>
</protein>
<evidence type="ECO:0000256" key="9">
    <source>
        <dbReference type="ARBA" id="ARBA00023136"/>
    </source>
</evidence>
<dbReference type="InterPro" id="IPR029058">
    <property type="entry name" value="AB_hydrolase_fold"/>
</dbReference>
<dbReference type="GO" id="GO:0099634">
    <property type="term" value="C:postsynaptic specialization membrane"/>
    <property type="evidence" value="ECO:0000318"/>
    <property type="project" value="GO_Central"/>
</dbReference>
<dbReference type="FunFam" id="3.40.50.1820:FF:000001">
    <property type="entry name" value="Neuroligin 3 isoform"/>
    <property type="match status" value="1"/>
</dbReference>
<feature type="region of interest" description="Disordered" evidence="13">
    <location>
        <begin position="654"/>
        <end position="676"/>
    </location>
</feature>
<dbReference type="InterPro" id="IPR051093">
    <property type="entry name" value="Neuroligin/BSAL"/>
</dbReference>
<accession>W5MVP9</accession>
<keyword evidence="9 14" id="KW-0472">Membrane</keyword>
<dbReference type="Gene3D" id="3.40.50.1820">
    <property type="entry name" value="alpha/beta hydrolase"/>
    <property type="match status" value="1"/>
</dbReference>
<keyword evidence="7 14" id="KW-1133">Transmembrane helix</keyword>
<keyword evidence="3" id="KW-1003">Cell membrane</keyword>
<dbReference type="GO" id="GO:0007155">
    <property type="term" value="P:cell adhesion"/>
    <property type="evidence" value="ECO:0007669"/>
    <property type="project" value="UniProtKB-KW"/>
</dbReference>
<reference evidence="16" key="3">
    <citation type="submission" date="2025-09" db="UniProtKB">
        <authorList>
            <consortium name="Ensembl"/>
        </authorList>
    </citation>
    <scope>IDENTIFICATION</scope>
</reference>
<dbReference type="OMA" id="HQQHMQN"/>
<dbReference type="Proteomes" id="UP000018468">
    <property type="component" value="Linkage group LG14"/>
</dbReference>
<evidence type="ECO:0000256" key="8">
    <source>
        <dbReference type="ARBA" id="ARBA00023018"/>
    </source>
</evidence>
<keyword evidence="5" id="KW-0732">Signal</keyword>
<reference evidence="17" key="1">
    <citation type="submission" date="2011-12" db="EMBL/GenBank/DDBJ databases">
        <title>The Draft Genome of Lepisosteus oculatus.</title>
        <authorList>
            <consortium name="The Broad Institute Genome Assembly &amp; Analysis Group"/>
            <consortium name="Computational R&amp;D Group"/>
            <consortium name="and Sequencing Platform"/>
            <person name="Di Palma F."/>
            <person name="Alfoldi J."/>
            <person name="Johnson J."/>
            <person name="Berlin A."/>
            <person name="Gnerre S."/>
            <person name="Jaffe D."/>
            <person name="MacCallum I."/>
            <person name="Young S."/>
            <person name="Walker B.J."/>
            <person name="Lander E.S."/>
            <person name="Lindblad-Toh K."/>
        </authorList>
    </citation>
    <scope>NUCLEOTIDE SEQUENCE [LARGE SCALE GENOMIC DNA]</scope>
</reference>
<dbReference type="PRINTS" id="PR01090">
    <property type="entry name" value="NEUROLIGIN"/>
</dbReference>
<keyword evidence="6" id="KW-0130">Cell adhesion</keyword>
<comment type="subcellular location">
    <subcellularLocation>
        <location evidence="1">Cell membrane</location>
        <topology evidence="1">Single-pass type I membrane protein</topology>
    </subcellularLocation>
    <subcellularLocation>
        <location evidence="12">Synapse</location>
    </subcellularLocation>
</comment>
<evidence type="ECO:0000256" key="10">
    <source>
        <dbReference type="ARBA" id="ARBA00023157"/>
    </source>
</evidence>
<dbReference type="STRING" id="7918.ENSLOCP00000012458"/>
<dbReference type="eggNOG" id="KOG1516">
    <property type="taxonomic scope" value="Eukaryota"/>
</dbReference>
<evidence type="ECO:0000313" key="17">
    <source>
        <dbReference type="Proteomes" id="UP000018468"/>
    </source>
</evidence>
<dbReference type="AlphaFoldDB" id="W5MVP9"/>
<feature type="transmembrane region" description="Helical" evidence="14">
    <location>
        <begin position="7"/>
        <end position="30"/>
    </location>
</feature>
<sequence length="836" mass="94337">MSRPKGIVWLPFIFTPICVMLNVNLIFWIATLAVRFTVINCQAQYSIITTNYGKLRGLKTPLPNEILGPVEQYLGVPYASPPTGERRFQPPEPPSSWTGIRNATQFAAVCPQYLEDRFLLNDMLPVWFTANLDTVVTYVQDQNEDCLYLNIYVPTEDGANSKKQADDITSNDGGEDEVLDIHDENGLKPVMVYIHGGSYMEGTGNMIDGSILASYGNVIVVTLNYRLGVLGFLSTGDQAAKGNYGLLDQIQALRWIKENIQAFKGDPKRVTIFGSGAGASCVSLLTLSHYSEDLFQKAIIQSGTALSSWAVNYQPAKYTRMLAEKVGCNMLDTIDLVECLQNKNYKELIEQYITPAKYHIAFGPVIDGDVIPDDPQILMEQGEFLNYDIMLGVNQGEGFKFVDGIVDSEDGVSANDFDFAVSDFVDHLYGYPEGKDTLRETIKFMYTDWADKENPETRRKTLVALFTDHQWVAPAVATADLHAQYGSPTYFYAFYHHCQSDMKPSWADSAHGDEVPYVFGIPMIGPTDLFNCNFSKNDVMLSAVVMTYWTNFAKTGDPNQPVPQDTKFIHTKPNRFEEVAWSKYNPKDQLYLHIGLKPRVRDHYRATKVAFWLELVPHLHNINELFNYVSTTTKVPPQDTTPFPYTKRFPGKIWPSTTRHPGMTPANTKQGTDTHKSDLEETTVLIENKRDYSTELSVTIAVGASLLFLNILAFAALYYKKDKRRHETHRRPSPQRNTTNDIAHIQNEEMMSLQMKQLEHDHECEPLQAHDTLRLTCPPDYTLTLRRSPDDIPLMTPNTIMIPNTLAGMQPLHTFNTFSTGQNSTNLPHGHSTTRV</sequence>
<comment type="similarity">
    <text evidence="2">Belongs to the type-B carboxylesterase/lipase family.</text>
</comment>
<evidence type="ECO:0000256" key="14">
    <source>
        <dbReference type="SAM" id="Phobius"/>
    </source>
</evidence>
<keyword evidence="8" id="KW-0770">Synapse</keyword>
<dbReference type="GO" id="GO:0042043">
    <property type="term" value="F:neurexin family protein binding"/>
    <property type="evidence" value="ECO:0007669"/>
    <property type="project" value="InterPro"/>
</dbReference>
<feature type="compositionally biased region" description="Polar residues" evidence="13">
    <location>
        <begin position="655"/>
        <end position="671"/>
    </location>
</feature>
<evidence type="ECO:0000256" key="3">
    <source>
        <dbReference type="ARBA" id="ARBA00022475"/>
    </source>
</evidence>
<dbReference type="Ensembl" id="ENSLOCT00000012479.1">
    <property type="protein sequence ID" value="ENSLOCP00000012458.1"/>
    <property type="gene ID" value="ENSLOCG00000010176.1"/>
</dbReference>
<dbReference type="Pfam" id="PF00135">
    <property type="entry name" value="COesterase"/>
    <property type="match status" value="1"/>
</dbReference>
<dbReference type="EMBL" id="AHAT01012837">
    <property type="status" value="NOT_ANNOTATED_CDS"/>
    <property type="molecule type" value="Genomic_DNA"/>
</dbReference>
<evidence type="ECO:0000256" key="12">
    <source>
        <dbReference type="ARBA" id="ARBA00034103"/>
    </source>
</evidence>
<evidence type="ECO:0000256" key="13">
    <source>
        <dbReference type="SAM" id="MobiDB-lite"/>
    </source>
</evidence>
<keyword evidence="4 14" id="KW-0812">Transmembrane</keyword>
<keyword evidence="10" id="KW-1015">Disulfide bond</keyword>
<name>W5MVP9_LEPOC</name>
<dbReference type="PROSITE" id="PS00941">
    <property type="entry name" value="CARBOXYLESTERASE_B_2"/>
    <property type="match status" value="1"/>
</dbReference>
<organism evidence="16 17">
    <name type="scientific">Lepisosteus oculatus</name>
    <name type="common">Spotted gar</name>
    <dbReference type="NCBI Taxonomy" id="7918"/>
    <lineage>
        <taxon>Eukaryota</taxon>
        <taxon>Metazoa</taxon>
        <taxon>Chordata</taxon>
        <taxon>Craniata</taxon>
        <taxon>Vertebrata</taxon>
        <taxon>Euteleostomi</taxon>
        <taxon>Actinopterygii</taxon>
        <taxon>Neopterygii</taxon>
        <taxon>Holostei</taxon>
        <taxon>Semionotiformes</taxon>
        <taxon>Lepisosteidae</taxon>
        <taxon>Lepisosteus</taxon>
    </lineage>
</organism>
<evidence type="ECO:0000256" key="1">
    <source>
        <dbReference type="ARBA" id="ARBA00004251"/>
    </source>
</evidence>
<reference evidence="16" key="2">
    <citation type="submission" date="2025-08" db="UniProtKB">
        <authorList>
            <consortium name="Ensembl"/>
        </authorList>
    </citation>
    <scope>IDENTIFICATION</scope>
</reference>
<evidence type="ECO:0000256" key="4">
    <source>
        <dbReference type="ARBA" id="ARBA00022692"/>
    </source>
</evidence>
<evidence type="ECO:0000256" key="6">
    <source>
        <dbReference type="ARBA" id="ARBA00022889"/>
    </source>
</evidence>
<evidence type="ECO:0000256" key="7">
    <source>
        <dbReference type="ARBA" id="ARBA00022989"/>
    </source>
</evidence>
<keyword evidence="11" id="KW-0325">Glycoprotein</keyword>
<feature type="domain" description="Carboxylesterase type B" evidence="15">
    <location>
        <begin position="46"/>
        <end position="612"/>
    </location>
</feature>
<dbReference type="InterPro" id="IPR000460">
    <property type="entry name" value="Nlgn"/>
</dbReference>
<dbReference type="ESTHER" id="lepoc-w5mvq6">
    <property type="family name" value="Neuroligin"/>
</dbReference>
<dbReference type="InterPro" id="IPR002018">
    <property type="entry name" value="CarbesteraseB"/>
</dbReference>
<dbReference type="InterPro" id="IPR019819">
    <property type="entry name" value="Carboxylesterase_B_CS"/>
</dbReference>
<dbReference type="GO" id="GO:0007416">
    <property type="term" value="P:synapse assembly"/>
    <property type="evidence" value="ECO:0007669"/>
    <property type="project" value="UniProtKB-ARBA"/>
</dbReference>
<dbReference type="PANTHER" id="PTHR43903">
    <property type="entry name" value="NEUROLIGIN"/>
    <property type="match status" value="1"/>
</dbReference>
<proteinExistence type="inferred from homology"/>